<dbReference type="Gene3D" id="3.40.630.30">
    <property type="match status" value="1"/>
</dbReference>
<dbReference type="Proteomes" id="UP000184074">
    <property type="component" value="Unassembled WGS sequence"/>
</dbReference>
<dbReference type="SUPFAM" id="SSF55729">
    <property type="entry name" value="Acyl-CoA N-acyltransferases (Nat)"/>
    <property type="match status" value="1"/>
</dbReference>
<keyword evidence="3" id="KW-1185">Reference proteome</keyword>
<dbReference type="PROSITE" id="PS51186">
    <property type="entry name" value="GNAT"/>
    <property type="match status" value="1"/>
</dbReference>
<dbReference type="EMBL" id="FQXB01000001">
    <property type="protein sequence ID" value="SHG66586.1"/>
    <property type="molecule type" value="Genomic_DNA"/>
</dbReference>
<dbReference type="Pfam" id="PF00583">
    <property type="entry name" value="Acetyltransf_1"/>
    <property type="match status" value="1"/>
</dbReference>
<feature type="domain" description="N-acetyltransferase" evidence="1">
    <location>
        <begin position="39"/>
        <end position="190"/>
    </location>
</feature>
<dbReference type="OrthoDB" id="275336at2"/>
<proteinExistence type="predicted"/>
<dbReference type="CDD" id="cd04301">
    <property type="entry name" value="NAT_SF"/>
    <property type="match status" value="1"/>
</dbReference>
<reference evidence="2 3" key="1">
    <citation type="submission" date="2016-11" db="EMBL/GenBank/DDBJ databases">
        <authorList>
            <person name="Jaros S."/>
            <person name="Januszkiewicz K."/>
            <person name="Wedrychowicz H."/>
        </authorList>
    </citation>
    <scope>NUCLEOTIDE SEQUENCE [LARGE SCALE GENOMIC DNA]</scope>
    <source>
        <strain evidence="2 3">DSM 28715</strain>
    </source>
</reference>
<evidence type="ECO:0000313" key="2">
    <source>
        <dbReference type="EMBL" id="SHG66586.1"/>
    </source>
</evidence>
<sequence>MSLDAGLYPVPEGHLAAVVTHLETTAVAVPDSPFPDDVSIERDLPSVERYRALFRAIGAPWLWTSRLKLSDSKLAEILSDQDVEVWLLRRHGIDIGVVELDFRVAGECELAFFGLIPTETGGGLGKAMMSFAQKRGFSRPIKRFHLHTCTLDSPKAVPFYLASGLRPTRRQVEIFEDPRLAGYLGEDTAPQHPLIET</sequence>
<accession>A0A1M5LNQ6</accession>
<gene>
    <name evidence="2" type="ORF">SAMN05444003_0393</name>
</gene>
<dbReference type="RefSeq" id="WP_072898866.1">
    <property type="nucleotide sequence ID" value="NZ_FQXB01000001.1"/>
</dbReference>
<dbReference type="AlphaFoldDB" id="A0A1M5LNQ6"/>
<organism evidence="2 3">
    <name type="scientific">Cognatiyoonia sediminum</name>
    <dbReference type="NCBI Taxonomy" id="1508389"/>
    <lineage>
        <taxon>Bacteria</taxon>
        <taxon>Pseudomonadati</taxon>
        <taxon>Pseudomonadota</taxon>
        <taxon>Alphaproteobacteria</taxon>
        <taxon>Rhodobacterales</taxon>
        <taxon>Paracoccaceae</taxon>
        <taxon>Cognatiyoonia</taxon>
    </lineage>
</organism>
<evidence type="ECO:0000313" key="3">
    <source>
        <dbReference type="Proteomes" id="UP000184074"/>
    </source>
</evidence>
<evidence type="ECO:0000259" key="1">
    <source>
        <dbReference type="PROSITE" id="PS51186"/>
    </source>
</evidence>
<dbReference type="STRING" id="1508389.SAMN05444003_0393"/>
<protein>
    <recommendedName>
        <fullName evidence="1">N-acetyltransferase domain-containing protein</fullName>
    </recommendedName>
</protein>
<dbReference type="InterPro" id="IPR016181">
    <property type="entry name" value="Acyl_CoA_acyltransferase"/>
</dbReference>
<dbReference type="InterPro" id="IPR000182">
    <property type="entry name" value="GNAT_dom"/>
</dbReference>
<name>A0A1M5LNQ6_9RHOB</name>
<dbReference type="GO" id="GO:0016747">
    <property type="term" value="F:acyltransferase activity, transferring groups other than amino-acyl groups"/>
    <property type="evidence" value="ECO:0007669"/>
    <property type="project" value="InterPro"/>
</dbReference>